<dbReference type="InterPro" id="IPR050275">
    <property type="entry name" value="PGM_Phosphatase"/>
</dbReference>
<gene>
    <name evidence="2" type="ORF">SAMN02745130_00363</name>
</gene>
<dbReference type="SUPFAM" id="SSF53254">
    <property type="entry name" value="Phosphoglycerate mutase-like"/>
    <property type="match status" value="1"/>
</dbReference>
<dbReference type="EMBL" id="FUYB01000001">
    <property type="protein sequence ID" value="SKA68778.1"/>
    <property type="molecule type" value="Genomic_DNA"/>
</dbReference>
<sequence>MSITSIDVLRHGKVVTPNLFCAASNEPLSAVGWQQLRQATHAYKPDQILCSPSWRCLQFAKELSTEQTLPLHIEPRIQEMNFGDWIGKSTQELWATDPTGLQQLWTDPLSFTAPQGESMLAFIHRVQAAWNDVTRLYAGQRILLVTHGGVIRVLLAQTLGINYAQTLRFELGYGQAVRFHVYADHTSSVYGLGLEQLRC</sequence>
<evidence type="ECO:0000313" key="2">
    <source>
        <dbReference type="EMBL" id="SKA68778.1"/>
    </source>
</evidence>
<dbReference type="PANTHER" id="PTHR48100:SF1">
    <property type="entry name" value="HISTIDINE PHOSPHATASE FAMILY PROTEIN-RELATED"/>
    <property type="match status" value="1"/>
</dbReference>
<dbReference type="InterPro" id="IPR029033">
    <property type="entry name" value="His_PPase_superfam"/>
</dbReference>
<dbReference type="InterPro" id="IPR013078">
    <property type="entry name" value="His_Pase_superF_clade-1"/>
</dbReference>
<name>A0A1T4VVC0_9GAMM</name>
<dbReference type="GO" id="GO:0016791">
    <property type="term" value="F:phosphatase activity"/>
    <property type="evidence" value="ECO:0007669"/>
    <property type="project" value="TreeGrafter"/>
</dbReference>
<dbReference type="Gene3D" id="3.40.50.1240">
    <property type="entry name" value="Phosphoglycerate mutase-like"/>
    <property type="match status" value="1"/>
</dbReference>
<dbReference type="RefSeq" id="WP_078920860.1">
    <property type="nucleotide sequence ID" value="NZ_FUYB01000001.1"/>
</dbReference>
<dbReference type="AlphaFoldDB" id="A0A1T4VVC0"/>
<dbReference type="STRING" id="92487.SAMN02745130_00363"/>
<accession>A0A1T4VVC0</accession>
<dbReference type="Proteomes" id="UP000190460">
    <property type="component" value="Unassembled WGS sequence"/>
</dbReference>
<protein>
    <submittedName>
        <fullName evidence="2">Alpha-ribazole phosphatase</fullName>
    </submittedName>
</protein>
<evidence type="ECO:0000313" key="3">
    <source>
        <dbReference type="Proteomes" id="UP000190460"/>
    </source>
</evidence>
<keyword evidence="3" id="KW-1185">Reference proteome</keyword>
<dbReference type="SMART" id="SM00855">
    <property type="entry name" value="PGAM"/>
    <property type="match status" value="1"/>
</dbReference>
<feature type="site" description="Transition state stabilizer" evidence="1">
    <location>
        <position position="147"/>
    </location>
</feature>
<reference evidence="2 3" key="1">
    <citation type="submission" date="2017-02" db="EMBL/GenBank/DDBJ databases">
        <authorList>
            <person name="Peterson S.W."/>
        </authorList>
    </citation>
    <scope>NUCLEOTIDE SEQUENCE [LARGE SCALE GENOMIC DNA]</scope>
    <source>
        <strain evidence="2 3">ATCC 49788</strain>
    </source>
</reference>
<dbReference type="Pfam" id="PF00300">
    <property type="entry name" value="His_Phos_1"/>
    <property type="match status" value="1"/>
</dbReference>
<dbReference type="OrthoDB" id="9783269at2"/>
<evidence type="ECO:0000256" key="1">
    <source>
        <dbReference type="PIRSR" id="PIRSR613078-3"/>
    </source>
</evidence>
<dbReference type="GO" id="GO:0005737">
    <property type="term" value="C:cytoplasm"/>
    <property type="evidence" value="ECO:0007669"/>
    <property type="project" value="TreeGrafter"/>
</dbReference>
<dbReference type="PANTHER" id="PTHR48100">
    <property type="entry name" value="BROAD-SPECIFICITY PHOSPHATASE YOR283W-RELATED"/>
    <property type="match status" value="1"/>
</dbReference>
<dbReference type="CDD" id="cd07067">
    <property type="entry name" value="HP_PGM_like"/>
    <property type="match status" value="1"/>
</dbReference>
<proteinExistence type="predicted"/>
<organism evidence="2 3">
    <name type="scientific">Thiothrix eikelboomii</name>
    <dbReference type="NCBI Taxonomy" id="92487"/>
    <lineage>
        <taxon>Bacteria</taxon>
        <taxon>Pseudomonadati</taxon>
        <taxon>Pseudomonadota</taxon>
        <taxon>Gammaproteobacteria</taxon>
        <taxon>Thiotrichales</taxon>
        <taxon>Thiotrichaceae</taxon>
        <taxon>Thiothrix</taxon>
    </lineage>
</organism>